<keyword evidence="4" id="KW-1185">Reference proteome</keyword>
<reference evidence="3 4" key="1">
    <citation type="journal article" date="2018" name="Mol. Biol. Evol.">
        <title>Analysis of the draft genome of the red seaweed Gracilariopsis chorda provides insights into genome size evolution in Rhodophyta.</title>
        <authorList>
            <person name="Lee J."/>
            <person name="Yang E.C."/>
            <person name="Graf L."/>
            <person name="Yang J.H."/>
            <person name="Qiu H."/>
            <person name="Zel Zion U."/>
            <person name="Chan C.X."/>
            <person name="Stephens T.G."/>
            <person name="Weber A.P.M."/>
            <person name="Boo G.H."/>
            <person name="Boo S.M."/>
            <person name="Kim K.M."/>
            <person name="Shin Y."/>
            <person name="Jung M."/>
            <person name="Lee S.J."/>
            <person name="Yim H.S."/>
            <person name="Lee J.H."/>
            <person name="Bhattacharya D."/>
            <person name="Yoon H.S."/>
        </authorList>
    </citation>
    <scope>NUCLEOTIDE SEQUENCE [LARGE SCALE GENOMIC DNA]</scope>
    <source>
        <strain evidence="3 4">SKKU-2015</strain>
        <tissue evidence="3">Whole body</tissue>
    </source>
</reference>
<evidence type="ECO:0000256" key="1">
    <source>
        <dbReference type="RuleBase" id="RU367043"/>
    </source>
</evidence>
<comment type="similarity">
    <text evidence="1">Belongs to the small Tim family.</text>
</comment>
<keyword evidence="1" id="KW-0811">Translocation</keyword>
<comment type="caution">
    <text evidence="3">The sequence shown here is derived from an EMBL/GenBank/DDBJ whole genome shotgun (WGS) entry which is preliminary data.</text>
</comment>
<dbReference type="InterPro" id="IPR004217">
    <property type="entry name" value="Tim10-like"/>
</dbReference>
<dbReference type="Proteomes" id="UP000247409">
    <property type="component" value="Unassembled WGS sequence"/>
</dbReference>
<dbReference type="Pfam" id="PF02953">
    <property type="entry name" value="zf-Tim10_DDP"/>
    <property type="match status" value="1"/>
</dbReference>
<keyword evidence="1" id="KW-0653">Protein transport</keyword>
<organism evidence="3 4">
    <name type="scientific">Gracilariopsis chorda</name>
    <dbReference type="NCBI Taxonomy" id="448386"/>
    <lineage>
        <taxon>Eukaryota</taxon>
        <taxon>Rhodophyta</taxon>
        <taxon>Florideophyceae</taxon>
        <taxon>Rhodymeniophycidae</taxon>
        <taxon>Gracilariales</taxon>
        <taxon>Gracilariaceae</taxon>
        <taxon>Gracilariopsis</taxon>
    </lineage>
</organism>
<keyword evidence="1" id="KW-0813">Transport</keyword>
<keyword evidence="1" id="KW-0496">Mitochondrion</keyword>
<sequence>MNSSTDPQTTAAMQAFIQEENQKAAVQQIISKLTDTCWDKCMGKPGNKLSSWETDCISNCAERFLDTSIFIVQRMEKQAQSRNGI</sequence>
<dbReference type="STRING" id="448386.A0A2V3IDF2"/>
<protein>
    <recommendedName>
        <fullName evidence="1">Mitochondrial import inner membrane translocase subunit</fullName>
    </recommendedName>
</protein>
<keyword evidence="1" id="KW-1015">Disulfide bond</keyword>
<dbReference type="GO" id="GO:0015031">
    <property type="term" value="P:protein transport"/>
    <property type="evidence" value="ECO:0007669"/>
    <property type="project" value="UniProtKB-KW"/>
</dbReference>
<dbReference type="Gene3D" id="1.10.287.810">
    <property type="entry name" value="Mitochondrial import inner membrane translocase subunit tim13 like domains"/>
    <property type="match status" value="1"/>
</dbReference>
<gene>
    <name evidence="3" type="ORF">BWQ96_10180</name>
</gene>
<comment type="domain">
    <text evidence="1">The twin CX3C motif contains 4 conserved Cys residues that form 2 disulfide bonds in the mitochondrial intermembrane space.</text>
</comment>
<evidence type="ECO:0000313" key="3">
    <source>
        <dbReference type="EMBL" id="PXF40104.1"/>
    </source>
</evidence>
<comment type="subunit">
    <text evidence="1">Heterohexamer.</text>
</comment>
<proteinExistence type="inferred from homology"/>
<keyword evidence="1" id="KW-0999">Mitochondrion inner membrane</keyword>
<name>A0A2V3IDF2_9FLOR</name>
<evidence type="ECO:0000259" key="2">
    <source>
        <dbReference type="Pfam" id="PF02953"/>
    </source>
</evidence>
<comment type="function">
    <text evidence="1">Mitochondrial intermembrane chaperone that participates in the import and insertion of some multi-pass transmembrane proteins into the mitochondrial inner membrane. Also required for the transfer of beta-barrel precursors from the TOM complex to the sorting and assembly machinery (SAM complex) of the outer membrane. Acts as a chaperone-like protein that protects the hydrophobic precursors from aggregation and guide them through the mitochondrial intermembrane space.</text>
</comment>
<evidence type="ECO:0000313" key="4">
    <source>
        <dbReference type="Proteomes" id="UP000247409"/>
    </source>
</evidence>
<dbReference type="OrthoDB" id="344165at2759"/>
<dbReference type="SUPFAM" id="SSF144122">
    <property type="entry name" value="Tim10-like"/>
    <property type="match status" value="1"/>
</dbReference>
<keyword evidence="1" id="KW-0472">Membrane</keyword>
<keyword evidence="1" id="KW-0143">Chaperone</keyword>
<dbReference type="EMBL" id="NBIV01000358">
    <property type="protein sequence ID" value="PXF40104.1"/>
    <property type="molecule type" value="Genomic_DNA"/>
</dbReference>
<feature type="domain" description="Tim10-like" evidence="2">
    <location>
        <begin position="16"/>
        <end position="77"/>
    </location>
</feature>
<comment type="subcellular location">
    <subcellularLocation>
        <location evidence="1">Mitochondrion inner membrane</location>
        <topology evidence="1">Peripheral membrane protein</topology>
        <orientation evidence="1">Intermembrane side</orientation>
    </subcellularLocation>
</comment>
<dbReference type="AlphaFoldDB" id="A0A2V3IDF2"/>
<dbReference type="GO" id="GO:0005743">
    <property type="term" value="C:mitochondrial inner membrane"/>
    <property type="evidence" value="ECO:0007669"/>
    <property type="project" value="UniProtKB-SubCell"/>
</dbReference>
<accession>A0A2V3IDF2</accession>
<dbReference type="InterPro" id="IPR035427">
    <property type="entry name" value="Tim10-like_dom_sf"/>
</dbReference>